<evidence type="ECO:0000256" key="2">
    <source>
        <dbReference type="ARBA" id="ARBA00022723"/>
    </source>
</evidence>
<organism evidence="7 8">
    <name type="scientific">Diaporthe eres</name>
    <name type="common">Phomopsis oblonga</name>
    <dbReference type="NCBI Taxonomy" id="83184"/>
    <lineage>
        <taxon>Eukaryota</taxon>
        <taxon>Fungi</taxon>
        <taxon>Dikarya</taxon>
        <taxon>Ascomycota</taxon>
        <taxon>Pezizomycotina</taxon>
        <taxon>Sordariomycetes</taxon>
        <taxon>Sordariomycetidae</taxon>
        <taxon>Diaporthales</taxon>
        <taxon>Diaporthaceae</taxon>
        <taxon>Diaporthe</taxon>
        <taxon>Diaporthe eres species complex</taxon>
    </lineage>
</organism>
<keyword evidence="4" id="KW-0804">Transcription</keyword>
<keyword evidence="5" id="KW-0539">Nucleus</keyword>
<proteinExistence type="predicted"/>
<name>A0ABR1NMW8_DIAER</name>
<gene>
    <name evidence="7" type="ORF">SLS63_013649</name>
</gene>
<comment type="caution">
    <text evidence="7">The sequence shown here is derived from an EMBL/GenBank/DDBJ whole genome shotgun (WGS) entry which is preliminary data.</text>
</comment>
<evidence type="ECO:0000256" key="5">
    <source>
        <dbReference type="ARBA" id="ARBA00023242"/>
    </source>
</evidence>
<keyword evidence="8" id="KW-1185">Reference proteome</keyword>
<feature type="region of interest" description="Disordered" evidence="6">
    <location>
        <begin position="394"/>
        <end position="414"/>
    </location>
</feature>
<keyword evidence="2" id="KW-0479">Metal-binding</keyword>
<dbReference type="PANTHER" id="PTHR47338:SF9">
    <property type="entry name" value="ZN(II)2CYS6 TRANSCRIPTION FACTOR (EUROFUNG)"/>
    <property type="match status" value="1"/>
</dbReference>
<evidence type="ECO:0000256" key="3">
    <source>
        <dbReference type="ARBA" id="ARBA00023015"/>
    </source>
</evidence>
<evidence type="ECO:0000256" key="1">
    <source>
        <dbReference type="ARBA" id="ARBA00004123"/>
    </source>
</evidence>
<accession>A0ABR1NMW8</accession>
<keyword evidence="3" id="KW-0805">Transcription regulation</keyword>
<sequence>MERVGGGQVNLATVQALCLLSMNDLADGQAIQAGAKLALANNLANSVPADATLGDAQEFCDCKETIALLSNLYGSVLPELCLEDSIMVKWRTSPAAPLARDTGLAASMAHLSEAWRMARVYAASRVARDAPPPWHPLSDYSIITQRILDIECNMPMKHRFAGGHFIGETQDELQGNRHHWGPWLFVQFVYVGVLCLLNHPYLLSLRLRSFHQTLPQTFIHQSFKLISRQSSWITYFVDLLEERQFLIPDPTLAHCAAVVATIHLQHSFVPNPGLRERSQAGFRSMIGFLRSMGTIWPSVTNMADNLDKLQNSVVEIPTSTASSSERPVPTRSIDTNLLHNILIYERAGQPGAAPDRSVFGDNLTPASIVVNSDSEGGAIDYGLVGSAGIEGHSSNKAKKTPFYPPEHTSPARATGEAELALEAANPGAVAQGSAGAQDWGIADRYGEKVILESDIEGMSFQAEDFGRAIDGWMNLQLC</sequence>
<protein>
    <submittedName>
        <fullName evidence="7">Uncharacterized protein</fullName>
    </submittedName>
</protein>
<evidence type="ECO:0000256" key="4">
    <source>
        <dbReference type="ARBA" id="ARBA00023163"/>
    </source>
</evidence>
<evidence type="ECO:0000313" key="8">
    <source>
        <dbReference type="Proteomes" id="UP001430848"/>
    </source>
</evidence>
<reference evidence="7 8" key="1">
    <citation type="submission" date="2024-02" db="EMBL/GenBank/DDBJ databases">
        <title>De novo assembly and annotation of 12 fungi associated with fruit tree decline syndrome in Ontario, Canada.</title>
        <authorList>
            <person name="Sulman M."/>
            <person name="Ellouze W."/>
            <person name="Ilyukhin E."/>
        </authorList>
    </citation>
    <scope>NUCLEOTIDE SEQUENCE [LARGE SCALE GENOMIC DNA]</scope>
    <source>
        <strain evidence="7 8">M169</strain>
    </source>
</reference>
<dbReference type="InterPro" id="IPR050815">
    <property type="entry name" value="TF_fung"/>
</dbReference>
<evidence type="ECO:0000313" key="7">
    <source>
        <dbReference type="EMBL" id="KAK7707775.1"/>
    </source>
</evidence>
<evidence type="ECO:0000256" key="6">
    <source>
        <dbReference type="SAM" id="MobiDB-lite"/>
    </source>
</evidence>
<dbReference type="Proteomes" id="UP001430848">
    <property type="component" value="Unassembled WGS sequence"/>
</dbReference>
<dbReference type="CDD" id="cd12148">
    <property type="entry name" value="fungal_TF_MHR"/>
    <property type="match status" value="1"/>
</dbReference>
<comment type="subcellular location">
    <subcellularLocation>
        <location evidence="1">Nucleus</location>
    </subcellularLocation>
</comment>
<dbReference type="PANTHER" id="PTHR47338">
    <property type="entry name" value="ZN(II)2CYS6 TRANSCRIPTION FACTOR (EUROFUNG)-RELATED"/>
    <property type="match status" value="1"/>
</dbReference>
<dbReference type="EMBL" id="JAKNSF020000195">
    <property type="protein sequence ID" value="KAK7707775.1"/>
    <property type="molecule type" value="Genomic_DNA"/>
</dbReference>